<name>A0A0C3NRA5_PHLG1</name>
<evidence type="ECO:0008006" key="3">
    <source>
        <dbReference type="Google" id="ProtNLM"/>
    </source>
</evidence>
<keyword evidence="2" id="KW-1185">Reference proteome</keyword>
<dbReference type="Proteomes" id="UP000053257">
    <property type="component" value="Unassembled WGS sequence"/>
</dbReference>
<dbReference type="InterPro" id="IPR004345">
    <property type="entry name" value="TB2_DP1_HVA22"/>
</dbReference>
<organism evidence="1 2">
    <name type="scientific">Phlebiopsis gigantea (strain 11061_1 CR5-6)</name>
    <name type="common">White-rot fungus</name>
    <name type="synonym">Peniophora gigantea</name>
    <dbReference type="NCBI Taxonomy" id="745531"/>
    <lineage>
        <taxon>Eukaryota</taxon>
        <taxon>Fungi</taxon>
        <taxon>Dikarya</taxon>
        <taxon>Basidiomycota</taxon>
        <taxon>Agaricomycotina</taxon>
        <taxon>Agaricomycetes</taxon>
        <taxon>Polyporales</taxon>
        <taxon>Phanerochaetaceae</taxon>
        <taxon>Phlebiopsis</taxon>
    </lineage>
</organism>
<evidence type="ECO:0000313" key="1">
    <source>
        <dbReference type="EMBL" id="KIP07734.1"/>
    </source>
</evidence>
<evidence type="ECO:0000313" key="2">
    <source>
        <dbReference type="Proteomes" id="UP000053257"/>
    </source>
</evidence>
<reference evidence="1 2" key="1">
    <citation type="journal article" date="2014" name="PLoS Genet.">
        <title>Analysis of the Phlebiopsis gigantea genome, transcriptome and secretome provides insight into its pioneer colonization strategies of wood.</title>
        <authorList>
            <person name="Hori C."/>
            <person name="Ishida T."/>
            <person name="Igarashi K."/>
            <person name="Samejima M."/>
            <person name="Suzuki H."/>
            <person name="Master E."/>
            <person name="Ferreira P."/>
            <person name="Ruiz-Duenas F.J."/>
            <person name="Held B."/>
            <person name="Canessa P."/>
            <person name="Larrondo L.F."/>
            <person name="Schmoll M."/>
            <person name="Druzhinina I.S."/>
            <person name="Kubicek C.P."/>
            <person name="Gaskell J.A."/>
            <person name="Kersten P."/>
            <person name="St John F."/>
            <person name="Glasner J."/>
            <person name="Sabat G."/>
            <person name="Splinter BonDurant S."/>
            <person name="Syed K."/>
            <person name="Yadav J."/>
            <person name="Mgbeahuruike A.C."/>
            <person name="Kovalchuk A."/>
            <person name="Asiegbu F.O."/>
            <person name="Lackner G."/>
            <person name="Hoffmeister D."/>
            <person name="Rencoret J."/>
            <person name="Gutierrez A."/>
            <person name="Sun H."/>
            <person name="Lindquist E."/>
            <person name="Barry K."/>
            <person name="Riley R."/>
            <person name="Grigoriev I.V."/>
            <person name="Henrissat B."/>
            <person name="Kues U."/>
            <person name="Berka R.M."/>
            <person name="Martinez A.T."/>
            <person name="Covert S.F."/>
            <person name="Blanchette R.A."/>
            <person name="Cullen D."/>
        </authorList>
    </citation>
    <scope>NUCLEOTIDE SEQUENCE [LARGE SCALE GENOMIC DNA]</scope>
    <source>
        <strain evidence="1 2">11061_1 CR5-6</strain>
    </source>
</reference>
<protein>
    <recommendedName>
        <fullName evidence="3">Protein YOP1</fullName>
    </recommendedName>
</protein>
<dbReference type="OrthoDB" id="434647at2759"/>
<feature type="non-terminal residue" evidence="1">
    <location>
        <position position="140"/>
    </location>
</feature>
<gene>
    <name evidence="1" type="ORF">PHLGIDRAFT_46435</name>
</gene>
<sequence length="140" mass="15904">MGLIVPLLRLLYVSLNVYETFKTLKPPPPSSRNGGYPSVRAMSQRKRAMKGCLSIWIVWCCYAAYERSVDGIVGVFIPFYNEIKSLVILFFLVTRSRGAEPIYLHVLRPLVKPYTETLDALLEFVQQSGDLLFMLCAIPL</sequence>
<accession>A0A0C3NRA5</accession>
<proteinExistence type="predicted"/>
<dbReference type="Pfam" id="PF03134">
    <property type="entry name" value="TB2_DP1_HVA22"/>
    <property type="match status" value="1"/>
</dbReference>
<dbReference type="AlphaFoldDB" id="A0A0C3NRA5"/>
<dbReference type="EMBL" id="KN840492">
    <property type="protein sequence ID" value="KIP07734.1"/>
    <property type="molecule type" value="Genomic_DNA"/>
</dbReference>
<dbReference type="HOGENOM" id="CLU_107208_0_0_1"/>